<dbReference type="AlphaFoldDB" id="A0AAD6U0V4"/>
<keyword evidence="3" id="KW-1185">Reference proteome</keyword>
<evidence type="ECO:0000313" key="2">
    <source>
        <dbReference type="EMBL" id="KAJ7085099.1"/>
    </source>
</evidence>
<sequence length="209" mass="22505">MTRPPSVDRPRSSRSPSLAAPAPRLAPCAHAAVCGLPPSAHVSVRRQPPSSSPADTYKRSRCPRCEARGFPSPTHRTSRPLACAHRIAIARSAARCPSPSPLPRPARRLHTHTASHATPPRPRCSRRHSRTPLQAPRPLAFCRNASAHIICFPAIGVGSRRRARRPSPPSNPPPPPTPAAATTCRSPCRAHRLACESAPEVRARLEQGC</sequence>
<feature type="non-terminal residue" evidence="2">
    <location>
        <position position="1"/>
    </location>
</feature>
<feature type="compositionally biased region" description="Low complexity" evidence="1">
    <location>
        <begin position="13"/>
        <end position="23"/>
    </location>
</feature>
<feature type="compositionally biased region" description="Basic and acidic residues" evidence="1">
    <location>
        <begin position="1"/>
        <end position="11"/>
    </location>
</feature>
<evidence type="ECO:0000256" key="1">
    <source>
        <dbReference type="SAM" id="MobiDB-lite"/>
    </source>
</evidence>
<dbReference type="EMBL" id="JARJCN010000035">
    <property type="protein sequence ID" value="KAJ7085099.1"/>
    <property type="molecule type" value="Genomic_DNA"/>
</dbReference>
<reference evidence="2" key="1">
    <citation type="submission" date="2023-03" db="EMBL/GenBank/DDBJ databases">
        <title>Massive genome expansion in bonnet fungi (Mycena s.s.) driven by repeated elements and novel gene families across ecological guilds.</title>
        <authorList>
            <consortium name="Lawrence Berkeley National Laboratory"/>
            <person name="Harder C.B."/>
            <person name="Miyauchi S."/>
            <person name="Viragh M."/>
            <person name="Kuo A."/>
            <person name="Thoen E."/>
            <person name="Andreopoulos B."/>
            <person name="Lu D."/>
            <person name="Skrede I."/>
            <person name="Drula E."/>
            <person name="Henrissat B."/>
            <person name="Morin E."/>
            <person name="Kohler A."/>
            <person name="Barry K."/>
            <person name="LaButti K."/>
            <person name="Morin E."/>
            <person name="Salamov A."/>
            <person name="Lipzen A."/>
            <person name="Mereny Z."/>
            <person name="Hegedus B."/>
            <person name="Baldrian P."/>
            <person name="Stursova M."/>
            <person name="Weitz H."/>
            <person name="Taylor A."/>
            <person name="Grigoriev I.V."/>
            <person name="Nagy L.G."/>
            <person name="Martin F."/>
            <person name="Kauserud H."/>
        </authorList>
    </citation>
    <scope>NUCLEOTIDE SEQUENCE</scope>
    <source>
        <strain evidence="2">CBHHK173m</strain>
    </source>
</reference>
<protein>
    <submittedName>
        <fullName evidence="2">Uncharacterized protein</fullName>
    </submittedName>
</protein>
<proteinExistence type="predicted"/>
<feature type="region of interest" description="Disordered" evidence="1">
    <location>
        <begin position="94"/>
        <end position="130"/>
    </location>
</feature>
<name>A0AAD6U0V4_9AGAR</name>
<feature type="region of interest" description="Disordered" evidence="1">
    <location>
        <begin position="40"/>
        <end position="59"/>
    </location>
</feature>
<comment type="caution">
    <text evidence="2">The sequence shown here is derived from an EMBL/GenBank/DDBJ whole genome shotgun (WGS) entry which is preliminary data.</text>
</comment>
<feature type="region of interest" description="Disordered" evidence="1">
    <location>
        <begin position="159"/>
        <end position="183"/>
    </location>
</feature>
<organism evidence="2 3">
    <name type="scientific">Mycena belliarum</name>
    <dbReference type="NCBI Taxonomy" id="1033014"/>
    <lineage>
        <taxon>Eukaryota</taxon>
        <taxon>Fungi</taxon>
        <taxon>Dikarya</taxon>
        <taxon>Basidiomycota</taxon>
        <taxon>Agaricomycotina</taxon>
        <taxon>Agaricomycetes</taxon>
        <taxon>Agaricomycetidae</taxon>
        <taxon>Agaricales</taxon>
        <taxon>Marasmiineae</taxon>
        <taxon>Mycenaceae</taxon>
        <taxon>Mycena</taxon>
    </lineage>
</organism>
<dbReference type="Proteomes" id="UP001222325">
    <property type="component" value="Unassembled WGS sequence"/>
</dbReference>
<evidence type="ECO:0000313" key="3">
    <source>
        <dbReference type="Proteomes" id="UP001222325"/>
    </source>
</evidence>
<accession>A0AAD6U0V4</accession>
<feature type="compositionally biased region" description="Pro residues" evidence="1">
    <location>
        <begin position="166"/>
        <end position="178"/>
    </location>
</feature>
<feature type="region of interest" description="Disordered" evidence="1">
    <location>
        <begin position="1"/>
        <end position="23"/>
    </location>
</feature>
<gene>
    <name evidence="2" type="ORF">B0H15DRAFT_1023524</name>
</gene>